<reference evidence="4 5" key="1">
    <citation type="submission" date="2020-07" db="EMBL/GenBank/DDBJ databases">
        <title>Sequencing the genomes of 1000 actinobacteria strains.</title>
        <authorList>
            <person name="Klenk H.-P."/>
        </authorList>
    </citation>
    <scope>NUCLEOTIDE SEQUENCE [LARGE SCALE GENOMIC DNA]</scope>
    <source>
        <strain evidence="4 5">DSM 102047</strain>
    </source>
</reference>
<keyword evidence="5" id="KW-1185">Reference proteome</keyword>
<comment type="caution">
    <text evidence="4">The sequence shown here is derived from an EMBL/GenBank/DDBJ whole genome shotgun (WGS) entry which is preliminary data.</text>
</comment>
<dbReference type="InterPro" id="IPR001733">
    <property type="entry name" value="Peptidase_S26B"/>
</dbReference>
<keyword evidence="2" id="KW-0812">Transmembrane</keyword>
<feature type="transmembrane region" description="Helical" evidence="2">
    <location>
        <begin position="21"/>
        <end position="46"/>
    </location>
</feature>
<gene>
    <name evidence="4" type="ORF">FHU41_002831</name>
</gene>
<dbReference type="Proteomes" id="UP000521748">
    <property type="component" value="Unassembled WGS sequence"/>
</dbReference>
<evidence type="ECO:0000259" key="3">
    <source>
        <dbReference type="Pfam" id="PF10502"/>
    </source>
</evidence>
<dbReference type="EC" id="3.4.21.89" evidence="1"/>
<feature type="transmembrane region" description="Helical" evidence="2">
    <location>
        <begin position="202"/>
        <end position="220"/>
    </location>
</feature>
<dbReference type="Pfam" id="PF10502">
    <property type="entry name" value="Peptidase_S26"/>
    <property type="match status" value="1"/>
</dbReference>
<keyword evidence="2" id="KW-0472">Membrane</keyword>
<sequence>MTESLKLHRGPRLFREITLTVGAILGLLCVLAALVGVFFGITPVIFRSGSMAPAIDTGALALVQQVPATRLQLGDVVSVQNADQERVTHRVVGIQGMSNGEMLLTLKGDANPQPDVQTYQLSKADRVFFSVPILGYLLAWLQSPWAIFLGGLLVGVLLMLAFRPGSRGRNASPESAEATIGTTTVSAATVGAAKPPRRRRGLFTAVTLLGLSGGLVFAGAQSTMAVFQDTSVATSGTFTGASLPQPLPNPPDCVASGVPSSATVSWNSTAALPAGAQFRIRYSGIINGTVMVGTGHSYAFDGALLGGLGLSSGRLTVLVDSVITGTNWVSPVSTRTIGYSITLVIKSFTC</sequence>
<keyword evidence="2" id="KW-1133">Transmembrane helix</keyword>
<protein>
    <recommendedName>
        <fullName evidence="1">Signal peptidase I</fullName>
        <ecNumber evidence="1">3.4.21.89</ecNumber>
    </recommendedName>
</protein>
<dbReference type="EMBL" id="JACBYQ010000002">
    <property type="protein sequence ID" value="NYE96581.1"/>
    <property type="molecule type" value="Genomic_DNA"/>
</dbReference>
<organism evidence="4 5">
    <name type="scientific">Psychromicrobium silvestre</name>
    <dbReference type="NCBI Taxonomy" id="1645614"/>
    <lineage>
        <taxon>Bacteria</taxon>
        <taxon>Bacillati</taxon>
        <taxon>Actinomycetota</taxon>
        <taxon>Actinomycetes</taxon>
        <taxon>Micrococcales</taxon>
        <taxon>Micrococcaceae</taxon>
        <taxon>Psychromicrobium</taxon>
    </lineage>
</organism>
<evidence type="ECO:0000313" key="4">
    <source>
        <dbReference type="EMBL" id="NYE96581.1"/>
    </source>
</evidence>
<dbReference type="GO" id="GO:0004252">
    <property type="term" value="F:serine-type endopeptidase activity"/>
    <property type="evidence" value="ECO:0007669"/>
    <property type="project" value="UniProtKB-UniRule"/>
</dbReference>
<dbReference type="InterPro" id="IPR019533">
    <property type="entry name" value="Peptidase_S26"/>
</dbReference>
<dbReference type="GO" id="GO:0009003">
    <property type="term" value="F:signal peptidase activity"/>
    <property type="evidence" value="ECO:0007669"/>
    <property type="project" value="UniProtKB-EC"/>
</dbReference>
<dbReference type="GO" id="GO:0006465">
    <property type="term" value="P:signal peptide processing"/>
    <property type="evidence" value="ECO:0007669"/>
    <property type="project" value="UniProtKB-UniRule"/>
</dbReference>
<dbReference type="RefSeq" id="WP_179390217.1">
    <property type="nucleotide sequence ID" value="NZ_JACBYQ010000002.1"/>
</dbReference>
<evidence type="ECO:0000256" key="2">
    <source>
        <dbReference type="SAM" id="Phobius"/>
    </source>
</evidence>
<dbReference type="GO" id="GO:0016020">
    <property type="term" value="C:membrane"/>
    <property type="evidence" value="ECO:0007669"/>
    <property type="project" value="UniProtKB-UniRule"/>
</dbReference>
<dbReference type="NCBIfam" id="TIGR02228">
    <property type="entry name" value="sigpep_I_arch"/>
    <property type="match status" value="1"/>
</dbReference>
<feature type="transmembrane region" description="Helical" evidence="2">
    <location>
        <begin position="145"/>
        <end position="162"/>
    </location>
</feature>
<evidence type="ECO:0000313" key="5">
    <source>
        <dbReference type="Proteomes" id="UP000521748"/>
    </source>
</evidence>
<feature type="domain" description="Peptidase S26" evidence="3">
    <location>
        <begin position="27"/>
        <end position="96"/>
    </location>
</feature>
<evidence type="ECO:0000256" key="1">
    <source>
        <dbReference type="NCBIfam" id="TIGR02228"/>
    </source>
</evidence>
<dbReference type="CDD" id="cd06462">
    <property type="entry name" value="Peptidase_S24_S26"/>
    <property type="match status" value="1"/>
</dbReference>
<dbReference type="AlphaFoldDB" id="A0A7Y9LVZ5"/>
<name>A0A7Y9LVZ5_9MICC</name>
<proteinExistence type="predicted"/>
<accession>A0A7Y9LVZ5</accession>